<feature type="compositionally biased region" description="Basic and acidic residues" evidence="1">
    <location>
        <begin position="112"/>
        <end position="122"/>
    </location>
</feature>
<dbReference type="Gene3D" id="1.10.10.10">
    <property type="entry name" value="Winged helix-like DNA-binding domain superfamily/Winged helix DNA-binding domain"/>
    <property type="match status" value="1"/>
</dbReference>
<feature type="compositionally biased region" description="Basic and acidic residues" evidence="1">
    <location>
        <begin position="172"/>
        <end position="185"/>
    </location>
</feature>
<evidence type="ECO:0000256" key="1">
    <source>
        <dbReference type="SAM" id="MobiDB-lite"/>
    </source>
</evidence>
<dbReference type="KEGG" id="mtua:CSH63_04670"/>
<proteinExistence type="predicted"/>
<dbReference type="Proteomes" id="UP000267804">
    <property type="component" value="Chromosome"/>
</dbReference>
<feature type="compositionally biased region" description="Low complexity" evidence="1">
    <location>
        <begin position="228"/>
        <end position="246"/>
    </location>
</feature>
<name>A0A386WEL4_9ACTN</name>
<protein>
    <submittedName>
        <fullName evidence="2">Uncharacterized protein</fullName>
    </submittedName>
</protein>
<reference evidence="2 3" key="1">
    <citation type="submission" date="2017-10" db="EMBL/GenBank/DDBJ databases">
        <title>Integration of genomic and chemical information greatly accelerates assignment of the full stereostructure of myelolactone, a potent inhibitor of myeloma from a marine-derived Micromonospora.</title>
        <authorList>
            <person name="Kim M.C."/>
            <person name="Machado H."/>
            <person name="Jensen P.R."/>
            <person name="Fenical W."/>
        </authorList>
    </citation>
    <scope>NUCLEOTIDE SEQUENCE [LARGE SCALE GENOMIC DNA]</scope>
    <source>
        <strain evidence="2 3">CNY-010</strain>
    </source>
</reference>
<dbReference type="AlphaFoldDB" id="A0A386WEL4"/>
<evidence type="ECO:0000313" key="3">
    <source>
        <dbReference type="Proteomes" id="UP000267804"/>
    </source>
</evidence>
<dbReference type="EMBL" id="CP024087">
    <property type="protein sequence ID" value="AYF26765.1"/>
    <property type="molecule type" value="Genomic_DNA"/>
</dbReference>
<feature type="compositionally biased region" description="Low complexity" evidence="1">
    <location>
        <begin position="187"/>
        <end position="206"/>
    </location>
</feature>
<dbReference type="SUPFAM" id="SSF46785">
    <property type="entry name" value="Winged helix' DNA-binding domain"/>
    <property type="match status" value="1"/>
</dbReference>
<dbReference type="InterPro" id="IPR036388">
    <property type="entry name" value="WH-like_DNA-bd_sf"/>
</dbReference>
<evidence type="ECO:0000313" key="2">
    <source>
        <dbReference type="EMBL" id="AYF26765.1"/>
    </source>
</evidence>
<sequence length="331" mass="32647">MTSTPTSTTTAPLVPAPLAPSVAKVLAALHRLGEAAAATIATEAGLGYSTTTPKLRTLHAAGLAEPTRSDTGPTLWRITDTGRAHIGQGRHGQPAPGPATRDTDTSGISAERGPRGGDRQEAGEAAGQDDDQPPVAEVPAVGQPEVGGESASPAPGDVEAAPGEDCGAENTEADHGEASVRRPAEPDVPVVGGTGPAAGATPAADGVDAEPATPEVPGAGTAVDSTSGGLAADVPAAPPATEAPGGEVQARLRRASGILRGAILDILEANPGRQYKVSELCRLVDRANEGTGAKKASAGAVHNAAVKLVGTGRVVLAAERPATFALADPTA</sequence>
<dbReference type="RefSeq" id="WP_120569183.1">
    <property type="nucleotide sequence ID" value="NZ_CP024087.1"/>
</dbReference>
<dbReference type="InterPro" id="IPR036390">
    <property type="entry name" value="WH_DNA-bd_sf"/>
</dbReference>
<accession>A0A386WEL4</accession>
<organism evidence="2 3">
    <name type="scientific">Micromonospora tulbaghiae</name>
    <dbReference type="NCBI Taxonomy" id="479978"/>
    <lineage>
        <taxon>Bacteria</taxon>
        <taxon>Bacillati</taxon>
        <taxon>Actinomycetota</taxon>
        <taxon>Actinomycetes</taxon>
        <taxon>Micromonosporales</taxon>
        <taxon>Micromonosporaceae</taxon>
        <taxon>Micromonospora</taxon>
    </lineage>
</organism>
<feature type="region of interest" description="Disordered" evidence="1">
    <location>
        <begin position="84"/>
        <end position="247"/>
    </location>
</feature>
<gene>
    <name evidence="2" type="ORF">CSH63_04670</name>
</gene>